<feature type="domain" description="NAD-dependent epimerase/dehydratase" evidence="3">
    <location>
        <begin position="176"/>
        <end position="285"/>
    </location>
</feature>
<dbReference type="KEGG" id="spii:G7077_03305"/>
<organism evidence="4 5">
    <name type="scientific">Sphingomonas piscis</name>
    <dbReference type="NCBI Taxonomy" id="2714943"/>
    <lineage>
        <taxon>Bacteria</taxon>
        <taxon>Pseudomonadati</taxon>
        <taxon>Pseudomonadota</taxon>
        <taxon>Alphaproteobacteria</taxon>
        <taxon>Sphingomonadales</taxon>
        <taxon>Sphingomonadaceae</taxon>
        <taxon>Sphingomonas</taxon>
    </lineage>
</organism>
<dbReference type="Pfam" id="PF01370">
    <property type="entry name" value="Epimerase"/>
    <property type="match status" value="2"/>
</dbReference>
<protein>
    <submittedName>
        <fullName evidence="4">NAD-dependent epimerase/dehydratase family protein</fullName>
    </submittedName>
</protein>
<evidence type="ECO:0000259" key="3">
    <source>
        <dbReference type="Pfam" id="PF01370"/>
    </source>
</evidence>
<dbReference type="InterPro" id="IPR036291">
    <property type="entry name" value="NAD(P)-bd_dom_sf"/>
</dbReference>
<sequence length="377" mass="40760">MMRSILITGGAGFIGTHLTRMAVGAGHGVTILDNLSPQIHGDQPDYVPPPGAEFLHGDVTSRSNLEQALRGIDTIVHLAAETGTGQSMYEVDRYYRVNVQATATLFDILANQQHGVQNIVLSSSRSVYGEGAYLCHSCDPGGARRYPGPRSPQQLADHRWTPVCPVCSGDISATATREDDKLSPASIYAATKLAQEDLVRVGCGALGIAHAILRFQNVFGEGQSLRNPYTGLLSIFSTRIRLGQTLPIFEDGEETRDFVHVEDVAQAMLRSIEQPIGSGATLNVGSGQPTSIMAVAKLLRDIMGGQVEPHVTGQYRVGDIRHNFADLSQLASTLGLRPAVTVEDGLRRFVRWVQDQPVPEDLLEQANAELKARNLMA</sequence>
<dbReference type="SUPFAM" id="SSF51735">
    <property type="entry name" value="NAD(P)-binding Rossmann-fold domains"/>
    <property type="match status" value="1"/>
</dbReference>
<reference evidence="4 5" key="1">
    <citation type="submission" date="2020-03" db="EMBL/GenBank/DDBJ databases">
        <title>Sphingomonas sp. nov., isolated from fish.</title>
        <authorList>
            <person name="Hyun D.-W."/>
            <person name="Bae J.-W."/>
        </authorList>
    </citation>
    <scope>NUCLEOTIDE SEQUENCE [LARGE SCALE GENOMIC DNA]</scope>
    <source>
        <strain evidence="4 5">HDW15B</strain>
    </source>
</reference>
<evidence type="ECO:0000256" key="2">
    <source>
        <dbReference type="ARBA" id="ARBA00007637"/>
    </source>
</evidence>
<dbReference type="PRINTS" id="PR01713">
    <property type="entry name" value="NUCEPIMERASE"/>
</dbReference>
<evidence type="ECO:0000313" key="4">
    <source>
        <dbReference type="EMBL" id="QIK79903.1"/>
    </source>
</evidence>
<evidence type="ECO:0000313" key="5">
    <source>
        <dbReference type="Proteomes" id="UP000503222"/>
    </source>
</evidence>
<dbReference type="Proteomes" id="UP000503222">
    <property type="component" value="Chromosome"/>
</dbReference>
<name>A0A6G7YT36_9SPHN</name>
<comment type="similarity">
    <text evidence="2">Belongs to the NAD(P)-dependent epimerase/dehydratase family.</text>
</comment>
<accession>A0A6G7YT36</accession>
<dbReference type="EMBL" id="CP049869">
    <property type="protein sequence ID" value="QIK79903.1"/>
    <property type="molecule type" value="Genomic_DNA"/>
</dbReference>
<gene>
    <name evidence="4" type="ORF">G7077_03305</name>
</gene>
<dbReference type="InterPro" id="IPR001509">
    <property type="entry name" value="Epimerase_deHydtase"/>
</dbReference>
<evidence type="ECO:0000256" key="1">
    <source>
        <dbReference type="ARBA" id="ARBA00005125"/>
    </source>
</evidence>
<comment type="pathway">
    <text evidence="1">Bacterial outer membrane biogenesis; LPS O-antigen biosynthesis.</text>
</comment>
<dbReference type="AlphaFoldDB" id="A0A6G7YT36"/>
<feature type="domain" description="NAD-dependent epimerase/dehydratase" evidence="3">
    <location>
        <begin position="5"/>
        <end position="132"/>
    </location>
</feature>
<proteinExistence type="inferred from homology"/>
<keyword evidence="5" id="KW-1185">Reference proteome</keyword>
<dbReference type="PANTHER" id="PTHR43000">
    <property type="entry name" value="DTDP-D-GLUCOSE 4,6-DEHYDRATASE-RELATED"/>
    <property type="match status" value="1"/>
</dbReference>
<dbReference type="Gene3D" id="3.40.50.720">
    <property type="entry name" value="NAD(P)-binding Rossmann-like Domain"/>
    <property type="match status" value="1"/>
</dbReference>